<dbReference type="GO" id="GO:0008888">
    <property type="term" value="F:glycerol dehydrogenase (NAD+) activity"/>
    <property type="evidence" value="ECO:0007669"/>
    <property type="project" value="UniProtKB-EC"/>
</dbReference>
<sequence>MITTTIFPSRYVQGFRATERLGEALKRYGQRAFLICDPFALDELVPRFREALEREVTGHFERFGGESSEGEIGRLADAARAQEAEVIVGIGGGKTLDTAKAVAHALERPVAIVPTIASTDAPCSALAVIYSPEGAFERYLFLPKNPELVLVDTDIIVRAPVRFLVAGMGDALSTYFEADACRQRYAPNMTGDPGSVTAYALAELCYHTLLEYGLAAKTACERQAVTPAFERVVEANTLLSGLGFESGGLAACHAIHNGLTVLHETHGAWHGEKVTIGVLAQLFLSDKSWATIDEVYRFCASVGLPTTLEDIGLKGVDDAALRQVAERACAEGETIYHEPRPVTPEAVVDALKAADAEGRRRRQQA</sequence>
<dbReference type="PANTHER" id="PTHR43616:SF5">
    <property type="entry name" value="GLYCEROL DEHYDROGENASE 1"/>
    <property type="match status" value="1"/>
</dbReference>
<proteinExistence type="inferred from homology"/>
<dbReference type="CDD" id="cd08170">
    <property type="entry name" value="GlyDH"/>
    <property type="match status" value="1"/>
</dbReference>
<dbReference type="STRING" id="649638.Trad_1223"/>
<feature type="binding site" evidence="11">
    <location>
        <begin position="93"/>
        <end position="97"/>
    </location>
    <ligand>
        <name>NAD(+)</name>
        <dbReference type="ChEBI" id="CHEBI:57540"/>
    </ligand>
</feature>
<feature type="binding site" evidence="11">
    <location>
        <position position="126"/>
    </location>
    <ligand>
        <name>NAD(+)</name>
        <dbReference type="ChEBI" id="CHEBI:57540"/>
    </ligand>
</feature>
<dbReference type="Proteomes" id="UP000000379">
    <property type="component" value="Chromosome"/>
</dbReference>
<dbReference type="OrthoDB" id="5198708at2"/>
<evidence type="ECO:0000256" key="3">
    <source>
        <dbReference type="ARBA" id="ARBA00023002"/>
    </source>
</evidence>
<evidence type="ECO:0000256" key="10">
    <source>
        <dbReference type="PIRSR" id="PIRSR000112-2"/>
    </source>
</evidence>
<evidence type="ECO:0000256" key="11">
    <source>
        <dbReference type="PIRSR" id="PIRSR000112-3"/>
    </source>
</evidence>
<dbReference type="GO" id="GO:0046872">
    <property type="term" value="F:metal ion binding"/>
    <property type="evidence" value="ECO:0007669"/>
    <property type="project" value="UniProtKB-KW"/>
</dbReference>
<dbReference type="RefSeq" id="WP_013177716.1">
    <property type="nucleotide sequence ID" value="NC_014221.1"/>
</dbReference>
<dbReference type="HOGENOM" id="CLU_044754_1_0_0"/>
<evidence type="ECO:0000256" key="8">
    <source>
        <dbReference type="ARBA" id="ARBA00049006"/>
    </source>
</evidence>
<dbReference type="Pfam" id="PF00465">
    <property type="entry name" value="Fe-ADH"/>
    <property type="match status" value="1"/>
</dbReference>
<keyword evidence="4 11" id="KW-0520">NAD</keyword>
<dbReference type="Gene3D" id="3.40.50.1970">
    <property type="match status" value="1"/>
</dbReference>
<feature type="binding site" evidence="9">
    <location>
        <position position="253"/>
    </location>
    <ligand>
        <name>glycerol</name>
        <dbReference type="ChEBI" id="CHEBI:17754"/>
    </ligand>
</feature>
<reference evidence="13 14" key="2">
    <citation type="journal article" date="2011" name="Stand. Genomic Sci.">
        <title>Complete genome sequence of Truepera radiovictrix type strain (RQ-24).</title>
        <authorList>
            <person name="Ivanova N."/>
            <person name="Rohde C."/>
            <person name="Munk C."/>
            <person name="Nolan M."/>
            <person name="Lucas S."/>
            <person name="Del Rio T.G."/>
            <person name="Tice H."/>
            <person name="Deshpande S."/>
            <person name="Cheng J.F."/>
            <person name="Tapia R."/>
            <person name="Han C."/>
            <person name="Goodwin L."/>
            <person name="Pitluck S."/>
            <person name="Liolios K."/>
            <person name="Mavromatis K."/>
            <person name="Mikhailova N."/>
            <person name="Pati A."/>
            <person name="Chen A."/>
            <person name="Palaniappan K."/>
            <person name="Land M."/>
            <person name="Hauser L."/>
            <person name="Chang Y.J."/>
            <person name="Jeffries C.D."/>
            <person name="Brambilla E."/>
            <person name="Rohde M."/>
            <person name="Goker M."/>
            <person name="Tindall B.J."/>
            <person name="Woyke T."/>
            <person name="Bristow J."/>
            <person name="Eisen J.A."/>
            <person name="Markowitz V."/>
            <person name="Hugenholtz P."/>
            <person name="Kyrpides N.C."/>
            <person name="Klenk H.P."/>
            <person name="Lapidus A."/>
        </authorList>
    </citation>
    <scope>NUCLEOTIDE SEQUENCE [LARGE SCALE GENOMIC DNA]</scope>
    <source>
        <strain evidence="14">DSM 17093 / CIP 108686 / LMG 22925 / RQ-24</strain>
    </source>
</reference>
<dbReference type="Gene3D" id="1.20.1090.10">
    <property type="entry name" value="Dehydroquinate synthase-like - alpha domain"/>
    <property type="match status" value="1"/>
</dbReference>
<evidence type="ECO:0000256" key="9">
    <source>
        <dbReference type="PIRSR" id="PIRSR000112-1"/>
    </source>
</evidence>
<dbReference type="EC" id="1.1.1.6" evidence="6"/>
<dbReference type="PROSITE" id="PS00913">
    <property type="entry name" value="ADH_IRON_1"/>
    <property type="match status" value="1"/>
</dbReference>
<dbReference type="AlphaFoldDB" id="D7CWE7"/>
<dbReference type="InterPro" id="IPR001670">
    <property type="entry name" value="ADH_Fe/GldA"/>
</dbReference>
<dbReference type="KEGG" id="tra:Trad_1223"/>
<evidence type="ECO:0000313" key="13">
    <source>
        <dbReference type="EMBL" id="ADI14346.1"/>
    </source>
</evidence>
<feature type="binding site" evidence="11">
    <location>
        <position position="130"/>
    </location>
    <ligand>
        <name>NAD(+)</name>
        <dbReference type="ChEBI" id="CHEBI:57540"/>
    </ligand>
</feature>
<evidence type="ECO:0000313" key="14">
    <source>
        <dbReference type="Proteomes" id="UP000000379"/>
    </source>
</evidence>
<comment type="catalytic activity">
    <reaction evidence="8">
        <text>glycerol + NAD(+) = dihydroxyacetone + NADH + H(+)</text>
        <dbReference type="Rhea" id="RHEA:13769"/>
        <dbReference type="ChEBI" id="CHEBI:15378"/>
        <dbReference type="ChEBI" id="CHEBI:16016"/>
        <dbReference type="ChEBI" id="CHEBI:17754"/>
        <dbReference type="ChEBI" id="CHEBI:57540"/>
        <dbReference type="ChEBI" id="CHEBI:57945"/>
        <dbReference type="EC" id="1.1.1.6"/>
    </reaction>
</comment>
<dbReference type="InterPro" id="IPR018211">
    <property type="entry name" value="ADH_Fe_CS"/>
</dbReference>
<dbReference type="SUPFAM" id="SSF56796">
    <property type="entry name" value="Dehydroquinate synthase-like"/>
    <property type="match status" value="1"/>
</dbReference>
<feature type="domain" description="Alcohol dehydrogenase iron-type/glycerol dehydrogenase GldA" evidence="12">
    <location>
        <begin position="8"/>
        <end position="153"/>
    </location>
</feature>
<dbReference type="eggNOG" id="COG0371">
    <property type="taxonomic scope" value="Bacteria"/>
</dbReference>
<feature type="binding site" evidence="11">
    <location>
        <position position="124"/>
    </location>
    <ligand>
        <name>NAD(+)</name>
        <dbReference type="ChEBI" id="CHEBI:57540"/>
    </ligand>
</feature>
<dbReference type="EMBL" id="CP002049">
    <property type="protein sequence ID" value="ADI14346.1"/>
    <property type="molecule type" value="Genomic_DNA"/>
</dbReference>
<evidence type="ECO:0000256" key="5">
    <source>
        <dbReference type="ARBA" id="ARBA00037918"/>
    </source>
</evidence>
<keyword evidence="14" id="KW-1185">Reference proteome</keyword>
<feature type="binding site" evidence="10">
    <location>
        <position position="120"/>
    </location>
    <ligand>
        <name>glycerol</name>
        <dbReference type="ChEBI" id="CHEBI:17754"/>
    </ligand>
</feature>
<evidence type="ECO:0000256" key="2">
    <source>
        <dbReference type="ARBA" id="ARBA00022723"/>
    </source>
</evidence>
<dbReference type="PROSITE" id="PS00060">
    <property type="entry name" value="ADH_IRON_2"/>
    <property type="match status" value="1"/>
</dbReference>
<gene>
    <name evidence="13" type="ordered locus">Trad_1223</name>
</gene>
<name>D7CWE7_TRURR</name>
<dbReference type="PIRSF" id="PIRSF000112">
    <property type="entry name" value="Glycerol_dehydrogenase"/>
    <property type="match status" value="1"/>
</dbReference>
<reference evidence="14" key="1">
    <citation type="submission" date="2010-05" db="EMBL/GenBank/DDBJ databases">
        <title>The complete genome of Truepera radiovictris DSM 17093.</title>
        <authorList>
            <consortium name="US DOE Joint Genome Institute (JGI-PGF)"/>
            <person name="Lucas S."/>
            <person name="Copeland A."/>
            <person name="Lapidus A."/>
            <person name="Glavina del Rio T."/>
            <person name="Dalin E."/>
            <person name="Tice H."/>
            <person name="Bruce D."/>
            <person name="Goodwin L."/>
            <person name="Pitluck S."/>
            <person name="Kyrpides N."/>
            <person name="Mavromatis K."/>
            <person name="Ovchinnikova G."/>
            <person name="Munk A.C."/>
            <person name="Detter J.C."/>
            <person name="Han C."/>
            <person name="Tapia R."/>
            <person name="Land M."/>
            <person name="Hauser L."/>
            <person name="Markowitz V."/>
            <person name="Cheng J.-F."/>
            <person name="Hugenholtz P."/>
            <person name="Woyke T."/>
            <person name="Wu D."/>
            <person name="Tindall B."/>
            <person name="Pomrenke H.G."/>
            <person name="Brambilla E."/>
            <person name="Klenk H.-P."/>
            <person name="Eisen J.A."/>
        </authorList>
    </citation>
    <scope>NUCLEOTIDE SEQUENCE [LARGE SCALE GENOMIC DNA]</scope>
    <source>
        <strain evidence="14">DSM 17093 / CIP 108686 / LMG 22925 / RQ-24</strain>
    </source>
</reference>
<dbReference type="InterPro" id="IPR016205">
    <property type="entry name" value="Glycerol_DH"/>
</dbReference>
<keyword evidence="2 9" id="KW-0479">Metal-binding</keyword>
<evidence type="ECO:0000259" key="12">
    <source>
        <dbReference type="Pfam" id="PF00465"/>
    </source>
</evidence>
<dbReference type="PANTHER" id="PTHR43616">
    <property type="entry name" value="GLYCEROL DEHYDROGENASE"/>
    <property type="match status" value="1"/>
</dbReference>
<comment type="pathway">
    <text evidence="5">Polyol metabolism; glycerol fermentation; glycerone phosphate from glycerol (oxidative route): step 1/2.</text>
</comment>
<accession>D7CWE7</accession>
<evidence type="ECO:0000256" key="1">
    <source>
        <dbReference type="ARBA" id="ARBA00007358"/>
    </source>
</evidence>
<evidence type="ECO:0000256" key="4">
    <source>
        <dbReference type="ARBA" id="ARBA00023027"/>
    </source>
</evidence>
<dbReference type="NCBIfam" id="NF006941">
    <property type="entry name" value="PRK09423.1"/>
    <property type="match status" value="1"/>
</dbReference>
<comment type="cofactor">
    <cofactor evidence="9">
        <name>Zn(2+)</name>
        <dbReference type="ChEBI" id="CHEBI:29105"/>
    </cofactor>
    <text evidence="9">Binds 1 zinc ion per subunit.</text>
</comment>
<evidence type="ECO:0000256" key="6">
    <source>
        <dbReference type="ARBA" id="ARBA00039147"/>
    </source>
</evidence>
<dbReference type="GO" id="GO:0005829">
    <property type="term" value="C:cytosol"/>
    <property type="evidence" value="ECO:0007669"/>
    <property type="project" value="TreeGrafter"/>
</dbReference>
<evidence type="ECO:0000256" key="7">
    <source>
        <dbReference type="ARBA" id="ARBA00040132"/>
    </source>
</evidence>
<organism evidence="13 14">
    <name type="scientific">Truepera radiovictrix (strain DSM 17093 / CIP 108686 / LMG 22925 / RQ-24)</name>
    <dbReference type="NCBI Taxonomy" id="649638"/>
    <lineage>
        <taxon>Bacteria</taxon>
        <taxon>Thermotogati</taxon>
        <taxon>Deinococcota</taxon>
        <taxon>Deinococci</taxon>
        <taxon>Trueperales</taxon>
        <taxon>Trueperaceae</taxon>
        <taxon>Truepera</taxon>
    </lineage>
</organism>
<keyword evidence="3 13" id="KW-0560">Oxidoreductase</keyword>
<feature type="binding site" evidence="9">
    <location>
        <position position="170"/>
    </location>
    <ligand>
        <name>glycerol</name>
        <dbReference type="ChEBI" id="CHEBI:17754"/>
    </ligand>
</feature>
<feature type="binding site" evidence="9">
    <location>
        <position position="270"/>
    </location>
    <ligand>
        <name>glycerol</name>
        <dbReference type="ChEBI" id="CHEBI:17754"/>
    </ligand>
</feature>
<feature type="binding site" evidence="11">
    <location>
        <begin position="115"/>
        <end position="118"/>
    </location>
    <ligand>
        <name>NAD(+)</name>
        <dbReference type="ChEBI" id="CHEBI:57540"/>
    </ligand>
</feature>
<protein>
    <recommendedName>
        <fullName evidence="7">Glycerol dehydrogenase</fullName>
        <ecNumber evidence="6">1.1.1.6</ecNumber>
    </recommendedName>
</protein>
<comment type="similarity">
    <text evidence="1">Belongs to the iron-containing alcohol dehydrogenase family.</text>
</comment>
<keyword evidence="9" id="KW-0862">Zinc</keyword>